<evidence type="ECO:0000313" key="1">
    <source>
        <dbReference type="EMBL" id="KQJ93366.1"/>
    </source>
</evidence>
<dbReference type="FunCoup" id="A0A0Q3F1G3">
    <property type="interactions" value="198"/>
</dbReference>
<dbReference type="Gramene" id="KQJ93366">
    <property type="protein sequence ID" value="KQJ93366"/>
    <property type="gene ID" value="BRADI_3g04093v3"/>
</dbReference>
<sequence length="102" mass="12326">MFVHCRFSQQVWLRLRQWSKANFPVPDCSFNCTEDWRLAARELAPKHLRSDFDTFTILVHWQIWKERNSRVFQQKFHTVDRVFEIIVEELQSWRAAGCVASL</sequence>
<dbReference type="Proteomes" id="UP000008810">
    <property type="component" value="Chromosome 3"/>
</dbReference>
<reference evidence="1" key="2">
    <citation type="submission" date="2017-06" db="EMBL/GenBank/DDBJ databases">
        <title>WGS assembly of Brachypodium distachyon.</title>
        <authorList>
            <consortium name="The International Brachypodium Initiative"/>
            <person name="Lucas S."/>
            <person name="Harmon-Smith M."/>
            <person name="Lail K."/>
            <person name="Tice H."/>
            <person name="Grimwood J."/>
            <person name="Bruce D."/>
            <person name="Barry K."/>
            <person name="Shu S."/>
            <person name="Lindquist E."/>
            <person name="Wang M."/>
            <person name="Pitluck S."/>
            <person name="Vogel J.P."/>
            <person name="Garvin D.F."/>
            <person name="Mockler T.C."/>
            <person name="Schmutz J."/>
            <person name="Rokhsar D."/>
            <person name="Bevan M.W."/>
        </authorList>
    </citation>
    <scope>NUCLEOTIDE SEQUENCE</scope>
    <source>
        <strain evidence="1">Bd21</strain>
    </source>
</reference>
<reference evidence="2" key="3">
    <citation type="submission" date="2018-08" db="UniProtKB">
        <authorList>
            <consortium name="EnsemblPlants"/>
        </authorList>
    </citation>
    <scope>IDENTIFICATION</scope>
    <source>
        <strain evidence="2">cv. Bd21</strain>
    </source>
</reference>
<dbReference type="AlphaFoldDB" id="A0A0Q3F1G3"/>
<dbReference type="OrthoDB" id="686619at2759"/>
<organism evidence="1">
    <name type="scientific">Brachypodium distachyon</name>
    <name type="common">Purple false brome</name>
    <name type="synonym">Trachynia distachya</name>
    <dbReference type="NCBI Taxonomy" id="15368"/>
    <lineage>
        <taxon>Eukaryota</taxon>
        <taxon>Viridiplantae</taxon>
        <taxon>Streptophyta</taxon>
        <taxon>Embryophyta</taxon>
        <taxon>Tracheophyta</taxon>
        <taxon>Spermatophyta</taxon>
        <taxon>Magnoliopsida</taxon>
        <taxon>Liliopsida</taxon>
        <taxon>Poales</taxon>
        <taxon>Poaceae</taxon>
        <taxon>BOP clade</taxon>
        <taxon>Pooideae</taxon>
        <taxon>Stipodae</taxon>
        <taxon>Brachypodieae</taxon>
        <taxon>Brachypodium</taxon>
    </lineage>
</organism>
<keyword evidence="3" id="KW-1185">Reference proteome</keyword>
<gene>
    <name evidence="1" type="ORF">BRADI_3g04093v3</name>
</gene>
<dbReference type="EMBL" id="CM000882">
    <property type="protein sequence ID" value="KQJ93366.1"/>
    <property type="molecule type" value="Genomic_DNA"/>
</dbReference>
<protein>
    <submittedName>
        <fullName evidence="1 2">Uncharacterized protein</fullName>
    </submittedName>
</protein>
<evidence type="ECO:0000313" key="3">
    <source>
        <dbReference type="Proteomes" id="UP000008810"/>
    </source>
</evidence>
<accession>A0A0Q3F1G3</accession>
<proteinExistence type="predicted"/>
<evidence type="ECO:0000313" key="2">
    <source>
        <dbReference type="EnsemblPlants" id="KQJ93366"/>
    </source>
</evidence>
<dbReference type="EnsemblPlants" id="KQJ93366">
    <property type="protein sequence ID" value="KQJ93366"/>
    <property type="gene ID" value="BRADI_3g04093v3"/>
</dbReference>
<dbReference type="InParanoid" id="A0A0Q3F1G3"/>
<reference evidence="1 2" key="1">
    <citation type="journal article" date="2010" name="Nature">
        <title>Genome sequencing and analysis of the model grass Brachypodium distachyon.</title>
        <authorList>
            <consortium name="International Brachypodium Initiative"/>
        </authorList>
    </citation>
    <scope>NUCLEOTIDE SEQUENCE [LARGE SCALE GENOMIC DNA]</scope>
    <source>
        <strain evidence="1 2">Bd21</strain>
    </source>
</reference>
<name>A0A0Q3F1G3_BRADI</name>